<dbReference type="RefSeq" id="WP_254090308.1">
    <property type="nucleotide sequence ID" value="NZ_JAHESC010000013.1"/>
</dbReference>
<dbReference type="Proteomes" id="UP001319180">
    <property type="component" value="Unassembled WGS sequence"/>
</dbReference>
<proteinExistence type="predicted"/>
<evidence type="ECO:0000313" key="2">
    <source>
        <dbReference type="EMBL" id="MBT1687073.1"/>
    </source>
</evidence>
<dbReference type="InterPro" id="IPR005198">
    <property type="entry name" value="Glyco_hydro_76"/>
</dbReference>
<sequence length="486" mass="54624">MIRLRNLLTTCSLVLLFIFAACSDTSSDNGPDKDPDGDGDVNQPEQNLKRAMELTDATIAGHFTGDGMAMARYYNPYTGNRPDEKGSVWMYTAGIEAVNAILHGLQAQKEHGKPALYDANFNKYKELLSSLYENADYYKGTFELTSYTQTKSWSVYGVNRGSGKGSAEVEGVMNVYDDQMWFIREMLEAYKLTGDTKYLEKAEYLTEYVLDGWDCTRNDDGTERGGITWGPGYITKHSCSNGPMVSPLVWLHELYKDKDDVTTRHYVDATDKKTRLTEEVKKSDYYLDFAKKIYAWQKQALLRSSEGVYDDLMGGCAPNKHELEVVDGVSYRKGVACNSPAGPPYSYNSGSMLSGSADLYRVTGEAAYLADAKKLADDTFKYFAKPNATKQGYYTYAITGFNTWFNGVLARAYVDVAPSYEAAGTYAETFQKNLDYGYDNFAYKGFLPINLLLGWSRDNNQNQVEGMFNFTYAAEYAVLARYQLEK</sequence>
<keyword evidence="1" id="KW-0732">Signal</keyword>
<evidence type="ECO:0000313" key="3">
    <source>
        <dbReference type="Proteomes" id="UP001319180"/>
    </source>
</evidence>
<name>A0AAP2D7X0_9BACT</name>
<gene>
    <name evidence="2" type="ORF">KK078_10915</name>
</gene>
<feature type="chain" id="PRO_5042878013" evidence="1">
    <location>
        <begin position="24"/>
        <end position="486"/>
    </location>
</feature>
<dbReference type="PROSITE" id="PS51257">
    <property type="entry name" value="PROKAR_LIPOPROTEIN"/>
    <property type="match status" value="1"/>
</dbReference>
<dbReference type="GO" id="GO:0016787">
    <property type="term" value="F:hydrolase activity"/>
    <property type="evidence" value="ECO:0007669"/>
    <property type="project" value="UniProtKB-KW"/>
</dbReference>
<dbReference type="PANTHER" id="PTHR47791">
    <property type="entry name" value="MEIOTICALLY UP-REGULATED GENE 191 PROTEIN"/>
    <property type="match status" value="1"/>
</dbReference>
<evidence type="ECO:0000256" key="1">
    <source>
        <dbReference type="SAM" id="SignalP"/>
    </source>
</evidence>
<dbReference type="SUPFAM" id="SSF48208">
    <property type="entry name" value="Six-hairpin glycosidases"/>
    <property type="match status" value="1"/>
</dbReference>
<protein>
    <submittedName>
        <fullName evidence="2">Hydrolase</fullName>
    </submittedName>
</protein>
<dbReference type="InterPro" id="IPR008928">
    <property type="entry name" value="6-hairpin_glycosidase_sf"/>
</dbReference>
<organism evidence="2 3">
    <name type="scientific">Dawidia soli</name>
    <dbReference type="NCBI Taxonomy" id="2782352"/>
    <lineage>
        <taxon>Bacteria</taxon>
        <taxon>Pseudomonadati</taxon>
        <taxon>Bacteroidota</taxon>
        <taxon>Cytophagia</taxon>
        <taxon>Cytophagales</taxon>
        <taxon>Chryseotaleaceae</taxon>
        <taxon>Dawidia</taxon>
    </lineage>
</organism>
<feature type="signal peptide" evidence="1">
    <location>
        <begin position="1"/>
        <end position="23"/>
    </location>
</feature>
<dbReference type="GO" id="GO:0005975">
    <property type="term" value="P:carbohydrate metabolic process"/>
    <property type="evidence" value="ECO:0007669"/>
    <property type="project" value="InterPro"/>
</dbReference>
<keyword evidence="3" id="KW-1185">Reference proteome</keyword>
<dbReference type="Gene3D" id="1.50.10.20">
    <property type="match status" value="1"/>
</dbReference>
<dbReference type="EMBL" id="JAHESC010000013">
    <property type="protein sequence ID" value="MBT1687073.1"/>
    <property type="molecule type" value="Genomic_DNA"/>
</dbReference>
<dbReference type="PANTHER" id="PTHR47791:SF3">
    <property type="entry name" value="MEIOTICALLY UP-REGULATED GENE 191 PROTEIN"/>
    <property type="match status" value="1"/>
</dbReference>
<dbReference type="AlphaFoldDB" id="A0AAP2D7X0"/>
<accession>A0AAP2D7X0</accession>
<reference evidence="2 3" key="1">
    <citation type="submission" date="2021-05" db="EMBL/GenBank/DDBJ databases">
        <title>A Polyphasic approach of four new species of the genus Ohtaekwangia: Ohtaekwangia histidinii sp. nov., Ohtaekwangia cretensis sp. nov., Ohtaekwangia indiensis sp. nov., Ohtaekwangia reichenbachii sp. nov. from diverse environment.</title>
        <authorList>
            <person name="Octaviana S."/>
        </authorList>
    </citation>
    <scope>NUCLEOTIDE SEQUENCE [LARGE SCALE GENOMIC DNA]</scope>
    <source>
        <strain evidence="2 3">PWU37</strain>
    </source>
</reference>
<comment type="caution">
    <text evidence="2">The sequence shown here is derived from an EMBL/GenBank/DDBJ whole genome shotgun (WGS) entry which is preliminary data.</text>
</comment>
<keyword evidence="2" id="KW-0378">Hydrolase</keyword>
<dbReference type="Pfam" id="PF03663">
    <property type="entry name" value="Glyco_hydro_76"/>
    <property type="match status" value="2"/>
</dbReference>
<dbReference type="InterPro" id="IPR053169">
    <property type="entry name" value="MUG_Protein"/>
</dbReference>